<dbReference type="OrthoDB" id="8058138at2759"/>
<dbReference type="SMART" id="SM00343">
    <property type="entry name" value="ZnF_C2HC"/>
    <property type="match status" value="1"/>
</dbReference>
<dbReference type="Gene3D" id="3.30.420.10">
    <property type="entry name" value="Ribonuclease H-like superfamily/Ribonuclease H"/>
    <property type="match status" value="1"/>
</dbReference>
<keyword evidence="2" id="KW-0862">Zinc</keyword>
<dbReference type="PANTHER" id="PTHR42648:SF24">
    <property type="entry name" value="INTEGRASE CATALYTIC DOMAIN-CONTAINING PROTEIN"/>
    <property type="match status" value="1"/>
</dbReference>
<dbReference type="PROSITE" id="PS50158">
    <property type="entry name" value="ZF_CCHC"/>
    <property type="match status" value="1"/>
</dbReference>
<keyword evidence="1" id="KW-0378">Hydrolase</keyword>
<dbReference type="EMBL" id="BMAO01028356">
    <property type="protein sequence ID" value="GFR23943.1"/>
    <property type="molecule type" value="Genomic_DNA"/>
</dbReference>
<dbReference type="Pfam" id="PF00098">
    <property type="entry name" value="zf-CCHC"/>
    <property type="match status" value="1"/>
</dbReference>
<organism evidence="5 6">
    <name type="scientific">Trichonephila clavata</name>
    <name type="common">Joro spider</name>
    <name type="synonym">Nephila clavata</name>
    <dbReference type="NCBI Taxonomy" id="2740835"/>
    <lineage>
        <taxon>Eukaryota</taxon>
        <taxon>Metazoa</taxon>
        <taxon>Ecdysozoa</taxon>
        <taxon>Arthropoda</taxon>
        <taxon>Chelicerata</taxon>
        <taxon>Arachnida</taxon>
        <taxon>Araneae</taxon>
        <taxon>Araneomorphae</taxon>
        <taxon>Entelegynae</taxon>
        <taxon>Araneoidea</taxon>
        <taxon>Nephilidae</taxon>
        <taxon>Trichonephila</taxon>
    </lineage>
</organism>
<evidence type="ECO:0000313" key="5">
    <source>
        <dbReference type="EMBL" id="GFR23943.1"/>
    </source>
</evidence>
<protein>
    <submittedName>
        <fullName evidence="5">Retrovirus-related Pol polyprotein from transposon TNT 1-94</fullName>
    </submittedName>
</protein>
<keyword evidence="2" id="KW-0863">Zinc-finger</keyword>
<gene>
    <name evidence="5" type="primary">POLX_999</name>
    <name evidence="5" type="ORF">TNCT_151241</name>
</gene>
<evidence type="ECO:0000313" key="6">
    <source>
        <dbReference type="Proteomes" id="UP000887116"/>
    </source>
</evidence>
<reference evidence="5" key="1">
    <citation type="submission" date="2020-07" db="EMBL/GenBank/DDBJ databases">
        <title>Multicomponent nature underlies the extraordinary mechanical properties of spider dragline silk.</title>
        <authorList>
            <person name="Kono N."/>
            <person name="Nakamura H."/>
            <person name="Mori M."/>
            <person name="Yoshida Y."/>
            <person name="Ohtoshi R."/>
            <person name="Malay A.D."/>
            <person name="Moran D.A.P."/>
            <person name="Tomita M."/>
            <person name="Numata K."/>
            <person name="Arakawa K."/>
        </authorList>
    </citation>
    <scope>NUCLEOTIDE SEQUENCE</scope>
</reference>
<dbReference type="AlphaFoldDB" id="A0A8X6HJ21"/>
<keyword evidence="1" id="KW-0645">Protease</keyword>
<feature type="domain" description="CCHC-type" evidence="3">
    <location>
        <begin position="62"/>
        <end position="77"/>
    </location>
</feature>
<dbReference type="InterPro" id="IPR039537">
    <property type="entry name" value="Retrotran_Ty1/copia-like"/>
</dbReference>
<dbReference type="GO" id="GO:0003676">
    <property type="term" value="F:nucleic acid binding"/>
    <property type="evidence" value="ECO:0007669"/>
    <property type="project" value="InterPro"/>
</dbReference>
<dbReference type="GO" id="GO:0006508">
    <property type="term" value="P:proteolysis"/>
    <property type="evidence" value="ECO:0007669"/>
    <property type="project" value="UniProtKB-KW"/>
</dbReference>
<dbReference type="CDD" id="cd09272">
    <property type="entry name" value="RNase_HI_RT_Ty1"/>
    <property type="match status" value="1"/>
</dbReference>
<dbReference type="InterPro" id="IPR012337">
    <property type="entry name" value="RNaseH-like_sf"/>
</dbReference>
<dbReference type="Pfam" id="PF22936">
    <property type="entry name" value="Pol_BBD"/>
    <property type="match status" value="1"/>
</dbReference>
<proteinExistence type="predicted"/>
<evidence type="ECO:0000259" key="3">
    <source>
        <dbReference type="PROSITE" id="PS50158"/>
    </source>
</evidence>
<feature type="domain" description="Integrase catalytic" evidence="4">
    <location>
        <begin position="190"/>
        <end position="303"/>
    </location>
</feature>
<dbReference type="InterPro" id="IPR001584">
    <property type="entry name" value="Integrase_cat-core"/>
</dbReference>
<evidence type="ECO:0000259" key="4">
    <source>
        <dbReference type="PROSITE" id="PS50994"/>
    </source>
</evidence>
<dbReference type="Proteomes" id="UP000887116">
    <property type="component" value="Unassembled WGS sequence"/>
</dbReference>
<dbReference type="GO" id="GO:0008233">
    <property type="term" value="F:peptidase activity"/>
    <property type="evidence" value="ECO:0007669"/>
    <property type="project" value="UniProtKB-KW"/>
</dbReference>
<dbReference type="SUPFAM" id="SSF53098">
    <property type="entry name" value="Ribonuclease H-like"/>
    <property type="match status" value="1"/>
</dbReference>
<dbReference type="GO" id="GO:0008270">
    <property type="term" value="F:zinc ion binding"/>
    <property type="evidence" value="ECO:0007669"/>
    <property type="project" value="UniProtKB-KW"/>
</dbReference>
<dbReference type="SUPFAM" id="SSF57756">
    <property type="entry name" value="Retrovirus zinc finger-like domains"/>
    <property type="match status" value="1"/>
</dbReference>
<evidence type="ECO:0000256" key="1">
    <source>
        <dbReference type="ARBA" id="ARBA00022670"/>
    </source>
</evidence>
<dbReference type="InterPro" id="IPR036397">
    <property type="entry name" value="RNaseH_sf"/>
</dbReference>
<dbReference type="GO" id="GO:0015074">
    <property type="term" value="P:DNA integration"/>
    <property type="evidence" value="ECO:0007669"/>
    <property type="project" value="InterPro"/>
</dbReference>
<dbReference type="PANTHER" id="PTHR42648">
    <property type="entry name" value="TRANSPOSASE, PUTATIVE-RELATED"/>
    <property type="match status" value="1"/>
</dbReference>
<keyword evidence="2" id="KW-0479">Metal-binding</keyword>
<dbReference type="Gene3D" id="4.10.60.10">
    <property type="entry name" value="Zinc finger, CCHC-type"/>
    <property type="match status" value="1"/>
</dbReference>
<comment type="caution">
    <text evidence="5">The sequence shown here is derived from an EMBL/GenBank/DDBJ whole genome shotgun (WGS) entry which is preliminary data.</text>
</comment>
<evidence type="ECO:0000256" key="2">
    <source>
        <dbReference type="PROSITE-ProRule" id="PRU00047"/>
    </source>
</evidence>
<sequence>MSTLPSEYFEFKSVWESVPIEERSVNKLTERLRLIEMRLPSKSTDSTALVATRKKVFKKPERKCYVCRKPGHLAKDCWKKESKSKVEGDAFVCTGEGVPESEVWIADSGASALMTKHKNYFVDFTKFVSPKPVYGGNSDAIMAYGHGTVNIEIKVNSKWERHHLTEMCQICDGCCYGKQCRRPFGIRKQRATTPGELINIDVCGPMQQQSLGGAKYYVFFKDDFTKYRRVFFMQSKNEVSKCLETFLNEAKNTGHMIKEVLRDGGGEVINSTVKSLLEISGISYYMEIVKKPLQIPEADGKKEIEERSCNAEDTEEALVQQSSRNLRDRSILKMPAKFDSFVLLAEHIEPETYKEAMASEDSDKWLAAIKEELESLSNNNTRIPVNLPSDRKAIASQGAKEAIWLNNLLKELCCVTSVPSLQMDNQSAIRLVKNPEFHNRINHIDIRYKFIREQYENKQLNVINCSSEVQAANILTKPLAKDRFLKLKLMLGMYIFGN</sequence>
<dbReference type="PROSITE" id="PS50994">
    <property type="entry name" value="INTEGRASE"/>
    <property type="match status" value="1"/>
</dbReference>
<keyword evidence="6" id="KW-1185">Reference proteome</keyword>
<accession>A0A8X6HJ21</accession>
<dbReference type="InterPro" id="IPR054722">
    <property type="entry name" value="PolX-like_BBD"/>
</dbReference>
<dbReference type="InterPro" id="IPR001878">
    <property type="entry name" value="Znf_CCHC"/>
</dbReference>
<name>A0A8X6HJ21_TRICU</name>
<dbReference type="InterPro" id="IPR036875">
    <property type="entry name" value="Znf_CCHC_sf"/>
</dbReference>